<reference evidence="2 3" key="2">
    <citation type="submission" date="2007-09" db="EMBL/GenBank/DDBJ databases">
        <title>Draft genome sequence of Clostridium bolteae (ATCC BAA-613).</title>
        <authorList>
            <person name="Sudarsanam P."/>
            <person name="Ley R."/>
            <person name="Guruge J."/>
            <person name="Turnbaugh P.J."/>
            <person name="Mahowald M."/>
            <person name="Liep D."/>
            <person name="Gordon J."/>
        </authorList>
    </citation>
    <scope>NUCLEOTIDE SEQUENCE [LARGE SCALE GENOMIC DNA]</scope>
    <source>
        <strain evidence="3">ATCC BAA-613 / DSM 15670 / CCUG 46953 / JCM 12243 / WAL 16351</strain>
    </source>
</reference>
<dbReference type="AlphaFoldDB" id="A8RV87"/>
<proteinExistence type="predicted"/>
<name>A8RV87_ENTBW</name>
<dbReference type="PROSITE" id="PS51094">
    <property type="entry name" value="PTS_EIIA_TYPE_2"/>
    <property type="match status" value="1"/>
</dbReference>
<dbReference type="eggNOG" id="COG1762">
    <property type="taxonomic scope" value="Bacteria"/>
</dbReference>
<evidence type="ECO:0000313" key="3">
    <source>
        <dbReference type="Proteomes" id="UP000005396"/>
    </source>
</evidence>
<dbReference type="SUPFAM" id="SSF55804">
    <property type="entry name" value="Phoshotransferase/anion transport protein"/>
    <property type="match status" value="1"/>
</dbReference>
<evidence type="ECO:0000259" key="1">
    <source>
        <dbReference type="PROSITE" id="PS51094"/>
    </source>
</evidence>
<dbReference type="InterPro" id="IPR016152">
    <property type="entry name" value="PTrfase/Anion_transptr"/>
</dbReference>
<feature type="domain" description="PTS EIIA type-2" evidence="1">
    <location>
        <begin position="49"/>
        <end position="199"/>
    </location>
</feature>
<dbReference type="PANTHER" id="PTHR47738:SF3">
    <property type="entry name" value="PHOSPHOTRANSFERASE SYSTEM MANNITOL_FRUCTOSE-SPECIFIC IIA DOMAIN CONTAINING PROTEIN"/>
    <property type="match status" value="1"/>
</dbReference>
<reference evidence="2 3" key="1">
    <citation type="submission" date="2007-08" db="EMBL/GenBank/DDBJ databases">
        <authorList>
            <person name="Fulton L."/>
            <person name="Clifton S."/>
            <person name="Fulton B."/>
            <person name="Xu J."/>
            <person name="Minx P."/>
            <person name="Pepin K.H."/>
            <person name="Johnson M."/>
            <person name="Thiruvilangam P."/>
            <person name="Bhonagiri V."/>
            <person name="Nash W.E."/>
            <person name="Mardis E.R."/>
            <person name="Wilson R.K."/>
        </authorList>
    </citation>
    <scope>NUCLEOTIDE SEQUENCE [LARGE SCALE GENOMIC DNA]</scope>
    <source>
        <strain evidence="3">ATCC BAA-613 / DSM 15670 / CCUG 46953 / JCM 12243 / WAL 16351</strain>
    </source>
</reference>
<dbReference type="EMBL" id="ABCC02000034">
    <property type="protein sequence ID" value="EDP15293.1"/>
    <property type="molecule type" value="Genomic_DNA"/>
</dbReference>
<sequence>MSIILHKIWALFELKYTCPAFIMQVWRRYMSARVTLILINEEYQIMTGDIVYKDLIQLDLDVRNTDELFEVMSGRLMELGYVTGDFLESIKEREKEYPTALPIEPYAVAIPHTDPECIKNAFIACIRLKEPIPWREMAANEVVHMVRFVFLLGFKQEAVGDAHVELLQILVNNCQRPDFMERLRQAANIEAYFNLVLSMEGIG</sequence>
<dbReference type="Gene3D" id="3.40.930.10">
    <property type="entry name" value="Mannitol-specific EII, Chain A"/>
    <property type="match status" value="1"/>
</dbReference>
<dbReference type="CDD" id="cd00211">
    <property type="entry name" value="PTS_IIA_fru"/>
    <property type="match status" value="1"/>
</dbReference>
<organism evidence="2 3">
    <name type="scientific">Enterocloster bolteae (strain ATCC BAA-613 / DSM 15670 / CCUG 46953 / JCM 12243 / WAL 16351)</name>
    <name type="common">Clostridium bolteae</name>
    <dbReference type="NCBI Taxonomy" id="411902"/>
    <lineage>
        <taxon>Bacteria</taxon>
        <taxon>Bacillati</taxon>
        <taxon>Bacillota</taxon>
        <taxon>Clostridia</taxon>
        <taxon>Lachnospirales</taxon>
        <taxon>Lachnospiraceae</taxon>
        <taxon>Enterocloster</taxon>
    </lineage>
</organism>
<protein>
    <recommendedName>
        <fullName evidence="1">PTS EIIA type-2 domain-containing protein</fullName>
    </recommendedName>
</protein>
<dbReference type="PANTHER" id="PTHR47738">
    <property type="entry name" value="PTS SYSTEM FRUCTOSE-LIKE EIIA COMPONENT-RELATED"/>
    <property type="match status" value="1"/>
</dbReference>
<gene>
    <name evidence="2" type="ORF">CLOBOL_04214</name>
</gene>
<evidence type="ECO:0000313" key="2">
    <source>
        <dbReference type="EMBL" id="EDP15293.1"/>
    </source>
</evidence>
<dbReference type="HOGENOM" id="CLU_072531_6_0_9"/>
<dbReference type="InterPro" id="IPR051541">
    <property type="entry name" value="PTS_SugarTrans_NitroReg"/>
</dbReference>
<dbReference type="Proteomes" id="UP000005396">
    <property type="component" value="Unassembled WGS sequence"/>
</dbReference>
<dbReference type="PaxDb" id="411902-CLOBOL_04214"/>
<dbReference type="InterPro" id="IPR002178">
    <property type="entry name" value="PTS_EIIA_type-2_dom"/>
</dbReference>
<comment type="caution">
    <text evidence="2">The sequence shown here is derived from an EMBL/GenBank/DDBJ whole genome shotgun (WGS) entry which is preliminary data.</text>
</comment>
<dbReference type="Pfam" id="PF00359">
    <property type="entry name" value="PTS_EIIA_2"/>
    <property type="match status" value="1"/>
</dbReference>
<accession>A8RV87</accession>